<dbReference type="InterPro" id="IPR027417">
    <property type="entry name" value="P-loop_NTPase"/>
</dbReference>
<dbReference type="GO" id="GO:0006412">
    <property type="term" value="P:translation"/>
    <property type="evidence" value="ECO:0007669"/>
    <property type="project" value="UniProtKB-KW"/>
</dbReference>
<evidence type="ECO:0000256" key="1">
    <source>
        <dbReference type="ARBA" id="ARBA00022741"/>
    </source>
</evidence>
<proteinExistence type="predicted"/>
<feature type="non-terminal residue" evidence="5">
    <location>
        <position position="288"/>
    </location>
</feature>
<dbReference type="PANTHER" id="PTHR43261">
    <property type="entry name" value="TRANSLATION ELONGATION FACTOR G-RELATED"/>
    <property type="match status" value="1"/>
</dbReference>
<dbReference type="NCBIfam" id="TIGR00231">
    <property type="entry name" value="small_GTP"/>
    <property type="match status" value="1"/>
</dbReference>
<dbReference type="Gene3D" id="3.40.50.300">
    <property type="entry name" value="P-loop containing nucleotide triphosphate hydrolases"/>
    <property type="match status" value="1"/>
</dbReference>
<protein>
    <recommendedName>
        <fullName evidence="4">Tr-type G domain-containing protein</fullName>
    </recommendedName>
</protein>
<evidence type="ECO:0000313" key="5">
    <source>
        <dbReference type="EMBL" id="SVC95500.1"/>
    </source>
</evidence>
<dbReference type="GO" id="GO:0003924">
    <property type="term" value="F:GTPase activity"/>
    <property type="evidence" value="ECO:0007669"/>
    <property type="project" value="InterPro"/>
</dbReference>
<evidence type="ECO:0000259" key="4">
    <source>
        <dbReference type="PROSITE" id="PS51722"/>
    </source>
</evidence>
<dbReference type="Pfam" id="PF00009">
    <property type="entry name" value="GTP_EFTU"/>
    <property type="match status" value="1"/>
</dbReference>
<name>A0A382RDR4_9ZZZZ</name>
<organism evidence="5">
    <name type="scientific">marine metagenome</name>
    <dbReference type="NCBI Taxonomy" id="408172"/>
    <lineage>
        <taxon>unclassified sequences</taxon>
        <taxon>metagenomes</taxon>
        <taxon>ecological metagenomes</taxon>
    </lineage>
</organism>
<accession>A0A382RDR4</accession>
<keyword evidence="2" id="KW-0648">Protein biosynthesis</keyword>
<dbReference type="PANTHER" id="PTHR43261:SF1">
    <property type="entry name" value="RIBOSOME-RELEASING FACTOR 2, MITOCHONDRIAL"/>
    <property type="match status" value="1"/>
</dbReference>
<dbReference type="PROSITE" id="PS00301">
    <property type="entry name" value="G_TR_1"/>
    <property type="match status" value="1"/>
</dbReference>
<dbReference type="FunFam" id="3.40.50.300:FF:000029">
    <property type="entry name" value="Elongation factor G"/>
    <property type="match status" value="1"/>
</dbReference>
<dbReference type="InterPro" id="IPR005225">
    <property type="entry name" value="Small_GTP-bd"/>
</dbReference>
<evidence type="ECO:0000256" key="2">
    <source>
        <dbReference type="ARBA" id="ARBA00022917"/>
    </source>
</evidence>
<keyword evidence="3" id="KW-0342">GTP-binding</keyword>
<dbReference type="PROSITE" id="PS51722">
    <property type="entry name" value="G_TR_2"/>
    <property type="match status" value="1"/>
</dbReference>
<evidence type="ECO:0000256" key="3">
    <source>
        <dbReference type="ARBA" id="ARBA00023134"/>
    </source>
</evidence>
<dbReference type="GO" id="GO:0032790">
    <property type="term" value="P:ribosome disassembly"/>
    <property type="evidence" value="ECO:0007669"/>
    <property type="project" value="TreeGrafter"/>
</dbReference>
<dbReference type="EMBL" id="UINC01120796">
    <property type="protein sequence ID" value="SVC95500.1"/>
    <property type="molecule type" value="Genomic_DNA"/>
</dbReference>
<reference evidence="5" key="1">
    <citation type="submission" date="2018-05" db="EMBL/GenBank/DDBJ databases">
        <authorList>
            <person name="Lanie J.A."/>
            <person name="Ng W.-L."/>
            <person name="Kazmierczak K.M."/>
            <person name="Andrzejewski T.M."/>
            <person name="Davidsen T.M."/>
            <person name="Wayne K.J."/>
            <person name="Tettelin H."/>
            <person name="Glass J.I."/>
            <person name="Rusch D."/>
            <person name="Podicherti R."/>
            <person name="Tsui H.-C.T."/>
            <person name="Winkler M.E."/>
        </authorList>
    </citation>
    <scope>NUCLEOTIDE SEQUENCE</scope>
</reference>
<sequence>MSVSVAGKKVMAERIRNIGIVAHIDSGKTTITERMLKICGKIHKLGEVHDGEATMDFMKEEKERGITIGSAATYFEWKRYEFNLIDTPGHVDFTAEVERSCRVLDGAILAIDSVAGAQAQSETVNRQLNKYGVPRLAFINKMDRVGADFDKAVLSLKKNLSLEAIPIQIPVGEGPEFSGFVDLVEMEQVMFPQDDDDPAAFERLPIDPEVLELAETRRAELLDALSLHCDELTEVLLEGHEPDSKLVRKALREVTIAGLLVPVLLGSALHNRGVPALLDAAVDYLPNP</sequence>
<dbReference type="InterPro" id="IPR031157">
    <property type="entry name" value="G_TR_CS"/>
</dbReference>
<dbReference type="InterPro" id="IPR000795">
    <property type="entry name" value="T_Tr_GTP-bd_dom"/>
</dbReference>
<dbReference type="CDD" id="cd01886">
    <property type="entry name" value="EF-G"/>
    <property type="match status" value="1"/>
</dbReference>
<dbReference type="SUPFAM" id="SSF52540">
    <property type="entry name" value="P-loop containing nucleoside triphosphate hydrolases"/>
    <property type="match status" value="1"/>
</dbReference>
<keyword evidence="1" id="KW-0547">Nucleotide-binding</keyword>
<feature type="domain" description="Tr-type G" evidence="4">
    <location>
        <begin position="13"/>
        <end position="288"/>
    </location>
</feature>
<gene>
    <name evidence="5" type="ORF">METZ01_LOCUS348354</name>
</gene>
<dbReference type="GO" id="GO:0005525">
    <property type="term" value="F:GTP binding"/>
    <property type="evidence" value="ECO:0007669"/>
    <property type="project" value="UniProtKB-KW"/>
</dbReference>
<dbReference type="AlphaFoldDB" id="A0A382RDR4"/>
<dbReference type="PRINTS" id="PR00315">
    <property type="entry name" value="ELONGATNFCT"/>
</dbReference>